<dbReference type="Gene3D" id="3.60.15.10">
    <property type="entry name" value="Ribonuclease Z/Hydroxyacylglutathione hydrolase-like"/>
    <property type="match status" value="1"/>
</dbReference>
<name>A0A2S7K9T0_9PROT</name>
<keyword evidence="1" id="KW-0732">Signal</keyword>
<gene>
    <name evidence="4" type="ORF">CW354_04770</name>
</gene>
<dbReference type="OrthoDB" id="7177610at2"/>
<dbReference type="EMBL" id="PJCH01000003">
    <property type="protein sequence ID" value="PQA89252.1"/>
    <property type="molecule type" value="Genomic_DNA"/>
</dbReference>
<feature type="chain" id="PRO_5015404187" description="MBL fold metallo-hydrolase" evidence="1">
    <location>
        <begin position="38"/>
        <end position="440"/>
    </location>
</feature>
<proteinExistence type="predicted"/>
<protein>
    <recommendedName>
        <fullName evidence="6">MBL fold metallo-hydrolase</fullName>
    </recommendedName>
</protein>
<feature type="domain" description="Metallo-beta-lactamase" evidence="2">
    <location>
        <begin position="147"/>
        <end position="213"/>
    </location>
</feature>
<reference evidence="4 5" key="1">
    <citation type="submission" date="2017-12" db="EMBL/GenBank/DDBJ databases">
        <authorList>
            <person name="Hurst M.R.H."/>
        </authorList>
    </citation>
    <scope>NUCLEOTIDE SEQUENCE [LARGE SCALE GENOMIC DNA]</scope>
    <source>
        <strain evidence="4 5">SY-3-19</strain>
    </source>
</reference>
<dbReference type="Proteomes" id="UP000239504">
    <property type="component" value="Unassembled WGS sequence"/>
</dbReference>
<keyword evidence="5" id="KW-1185">Reference proteome</keyword>
<feature type="domain" description="SH3b" evidence="3">
    <location>
        <begin position="53"/>
        <end position="102"/>
    </location>
</feature>
<evidence type="ECO:0008006" key="6">
    <source>
        <dbReference type="Google" id="ProtNLM"/>
    </source>
</evidence>
<dbReference type="InterPro" id="IPR035681">
    <property type="entry name" value="ComA-like_MBL"/>
</dbReference>
<dbReference type="Pfam" id="PF00753">
    <property type="entry name" value="Lactamase_B"/>
    <property type="match status" value="1"/>
</dbReference>
<dbReference type="Pfam" id="PF08239">
    <property type="entry name" value="SH3_3"/>
    <property type="match status" value="1"/>
</dbReference>
<dbReference type="InterPro" id="IPR003646">
    <property type="entry name" value="SH3-like_bac-type"/>
</dbReference>
<dbReference type="AlphaFoldDB" id="A0A2S7K9T0"/>
<dbReference type="InterPro" id="IPR052159">
    <property type="entry name" value="Competence_DNA_uptake"/>
</dbReference>
<evidence type="ECO:0000313" key="4">
    <source>
        <dbReference type="EMBL" id="PQA89252.1"/>
    </source>
</evidence>
<evidence type="ECO:0000259" key="2">
    <source>
        <dbReference type="Pfam" id="PF00753"/>
    </source>
</evidence>
<dbReference type="Gene3D" id="2.30.30.40">
    <property type="entry name" value="SH3 Domains"/>
    <property type="match status" value="1"/>
</dbReference>
<dbReference type="PANTHER" id="PTHR30619:SF1">
    <property type="entry name" value="RECOMBINATION PROTEIN 2"/>
    <property type="match status" value="1"/>
</dbReference>
<dbReference type="InterPro" id="IPR001279">
    <property type="entry name" value="Metallo-B-lactamas"/>
</dbReference>
<dbReference type="CDD" id="cd07731">
    <property type="entry name" value="ComA-like_MBL-fold"/>
    <property type="match status" value="1"/>
</dbReference>
<dbReference type="SUPFAM" id="SSF56281">
    <property type="entry name" value="Metallo-hydrolase/oxidoreductase"/>
    <property type="match status" value="1"/>
</dbReference>
<dbReference type="PANTHER" id="PTHR30619">
    <property type="entry name" value="DNA INTERNALIZATION/COMPETENCE PROTEIN COMEC/REC2"/>
    <property type="match status" value="1"/>
</dbReference>
<accession>A0A2S7K9T0</accession>
<organism evidence="4 5">
    <name type="scientific">Hyphococcus luteus</name>
    <dbReference type="NCBI Taxonomy" id="2058213"/>
    <lineage>
        <taxon>Bacteria</taxon>
        <taxon>Pseudomonadati</taxon>
        <taxon>Pseudomonadota</taxon>
        <taxon>Alphaproteobacteria</taxon>
        <taxon>Parvularculales</taxon>
        <taxon>Parvularculaceae</taxon>
        <taxon>Hyphococcus</taxon>
    </lineage>
</organism>
<comment type="caution">
    <text evidence="4">The sequence shown here is derived from an EMBL/GenBank/DDBJ whole genome shotgun (WGS) entry which is preliminary data.</text>
</comment>
<feature type="signal peptide" evidence="1">
    <location>
        <begin position="1"/>
        <end position="37"/>
    </location>
</feature>
<sequence>MILRKRSMNQRIRTSARPIHFLIAAAIPAVLLQPAAAQDAVDYLVRSTISDCANVRAGPDVESERLDCLSPGTRVRVKDSVPYWREIEFGAGNEGWIAKKLIEIAEPPSEPQEEERWLEIHFIDVGQGDAIWISTPDDDIDGNGVYEGRNIVIDGGPDSSDDRNAALSYMETRAHHMAVIDALIVTHPHTDHYRGAESLSRHFEIAHYYDPGYPSEAVGYNAFLDAMTGDNNEPARAASLHIGENAFGDPDWGGELDAEFLYSWKDGAADMGSGNTEVNNSSIVLKLSYGEHSFLFMGDAEGKDRDDAPAPSKYVEKRLVETQPDKLKSTLLKIGHHGSETSSTTAFIEAVDPEIVIVQSGRKPFNHRFLPDETALCRYCAHNPEVEIYRTDENDEAQGLTSTNDADNDHIVIRSNGTRLEAIPLSSGAPVDRNFCSLHC</sequence>
<evidence type="ECO:0000259" key="3">
    <source>
        <dbReference type="Pfam" id="PF08239"/>
    </source>
</evidence>
<dbReference type="InterPro" id="IPR036866">
    <property type="entry name" value="RibonucZ/Hydroxyglut_hydro"/>
</dbReference>
<evidence type="ECO:0000256" key="1">
    <source>
        <dbReference type="SAM" id="SignalP"/>
    </source>
</evidence>
<evidence type="ECO:0000313" key="5">
    <source>
        <dbReference type="Proteomes" id="UP000239504"/>
    </source>
</evidence>